<feature type="chain" id="PRO_5043440782" evidence="1">
    <location>
        <begin position="20"/>
        <end position="81"/>
    </location>
</feature>
<sequence length="81" mass="8337">MLIIKSLAILAIHAAYISAAPLPVSLTASKALDNAKLSGRDPTLLNVSPNIAPTVNLAIPITVPITAAPTTDVNPEVEVEN</sequence>
<proteinExistence type="predicted"/>
<keyword evidence="3" id="KW-1185">Reference proteome</keyword>
<gene>
    <name evidence="2" type="ORF">TWF730_011224</name>
</gene>
<name>A0AAV9ULC4_9PEZI</name>
<comment type="caution">
    <text evidence="2">The sequence shown here is derived from an EMBL/GenBank/DDBJ whole genome shotgun (WGS) entry which is preliminary data.</text>
</comment>
<organism evidence="2 3">
    <name type="scientific">Orbilia blumenaviensis</name>
    <dbReference type="NCBI Taxonomy" id="1796055"/>
    <lineage>
        <taxon>Eukaryota</taxon>
        <taxon>Fungi</taxon>
        <taxon>Dikarya</taxon>
        <taxon>Ascomycota</taxon>
        <taxon>Pezizomycotina</taxon>
        <taxon>Orbiliomycetes</taxon>
        <taxon>Orbiliales</taxon>
        <taxon>Orbiliaceae</taxon>
        <taxon>Orbilia</taxon>
    </lineage>
</organism>
<protein>
    <submittedName>
        <fullName evidence="2">Uncharacterized protein</fullName>
    </submittedName>
</protein>
<dbReference type="EMBL" id="JAVHNS010000009">
    <property type="protein sequence ID" value="KAK6343633.1"/>
    <property type="molecule type" value="Genomic_DNA"/>
</dbReference>
<evidence type="ECO:0000313" key="2">
    <source>
        <dbReference type="EMBL" id="KAK6343633.1"/>
    </source>
</evidence>
<keyword evidence="1" id="KW-0732">Signal</keyword>
<feature type="signal peptide" evidence="1">
    <location>
        <begin position="1"/>
        <end position="19"/>
    </location>
</feature>
<dbReference type="Proteomes" id="UP001373714">
    <property type="component" value="Unassembled WGS sequence"/>
</dbReference>
<accession>A0AAV9ULC4</accession>
<reference evidence="2 3" key="1">
    <citation type="submission" date="2019-10" db="EMBL/GenBank/DDBJ databases">
        <authorList>
            <person name="Palmer J.M."/>
        </authorList>
    </citation>
    <scope>NUCLEOTIDE SEQUENCE [LARGE SCALE GENOMIC DNA]</scope>
    <source>
        <strain evidence="2 3">TWF730</strain>
    </source>
</reference>
<evidence type="ECO:0000313" key="3">
    <source>
        <dbReference type="Proteomes" id="UP001373714"/>
    </source>
</evidence>
<dbReference type="AlphaFoldDB" id="A0AAV9ULC4"/>
<evidence type="ECO:0000256" key="1">
    <source>
        <dbReference type="SAM" id="SignalP"/>
    </source>
</evidence>